<evidence type="ECO:0000313" key="4">
    <source>
        <dbReference type="Proteomes" id="UP001365542"/>
    </source>
</evidence>
<sequence length="576" mass="64655">MPPSQPQPEGGITVCGSTHGLRLEEKCPHDKNCACVMSKYTPAMRNLRISASRALRNINKYEPPEKVTFNGQPFPFPTRTTHYIWKAKEHLTEEERLAVNHITNRAHDNRKPCKWPDHDSLTMISLIERGDLYPEIYNPIPPQKTYRIGIKNVSTQVVSNERERDSLSPRSSLDGDAYAATRGQKRPRRASIELGYGVDEPVPPESSNLALHSNNSRVPTATTTWSQHPPRTVFSRALQWPRDSVKRRCFLKAPGTSSNVETQNPVATPSSDTAPVPQLEDAPNTTPLNTDGSNTLDALQLAPEAPISQASDDLAAPITVSPAENQSTITENPIQSPPTDDIIYTNAPRPDPEAVNLDAQHGSVERHHEVTSFSQAEKDIGRKIIDEAIQRYIEGELKGQRNETTSLEKTVCSLKSCIADRETRIRGLEMEADASKNRILDLEREGGASKLRSIELEAEVQGLKQEFAEKERGLQEKFATLNAQHELVKRDLDESRAKEERFRQGELEHKHLSRAHGALQEQFDKLESRNAKLQEMIMKRQKISQNFCTTEAAFTSTLGSLREIELQIEEFFSKSV</sequence>
<name>A0AAV9WWA7_9PEZI</name>
<dbReference type="Proteomes" id="UP001365542">
    <property type="component" value="Unassembled WGS sequence"/>
</dbReference>
<organism evidence="3 4">
    <name type="scientific">Orbilia ellipsospora</name>
    <dbReference type="NCBI Taxonomy" id="2528407"/>
    <lineage>
        <taxon>Eukaryota</taxon>
        <taxon>Fungi</taxon>
        <taxon>Dikarya</taxon>
        <taxon>Ascomycota</taxon>
        <taxon>Pezizomycotina</taxon>
        <taxon>Orbiliomycetes</taxon>
        <taxon>Orbiliales</taxon>
        <taxon>Orbiliaceae</taxon>
        <taxon>Orbilia</taxon>
    </lineage>
</organism>
<keyword evidence="4" id="KW-1185">Reference proteome</keyword>
<feature type="coiled-coil region" evidence="1">
    <location>
        <begin position="425"/>
        <end position="473"/>
    </location>
</feature>
<feature type="region of interest" description="Disordered" evidence="2">
    <location>
        <begin position="252"/>
        <end position="295"/>
    </location>
</feature>
<gene>
    <name evidence="3" type="ORF">TWF694_005146</name>
</gene>
<comment type="caution">
    <text evidence="3">The sequence shown here is derived from an EMBL/GenBank/DDBJ whole genome shotgun (WGS) entry which is preliminary data.</text>
</comment>
<evidence type="ECO:0000313" key="3">
    <source>
        <dbReference type="EMBL" id="KAK6526564.1"/>
    </source>
</evidence>
<evidence type="ECO:0000256" key="1">
    <source>
        <dbReference type="SAM" id="Coils"/>
    </source>
</evidence>
<feature type="compositionally biased region" description="Polar residues" evidence="2">
    <location>
        <begin position="255"/>
        <end position="273"/>
    </location>
</feature>
<dbReference type="EMBL" id="JAVHJO010000016">
    <property type="protein sequence ID" value="KAK6526564.1"/>
    <property type="molecule type" value="Genomic_DNA"/>
</dbReference>
<feature type="region of interest" description="Disordered" evidence="2">
    <location>
        <begin position="157"/>
        <end position="228"/>
    </location>
</feature>
<evidence type="ECO:0000256" key="2">
    <source>
        <dbReference type="SAM" id="MobiDB-lite"/>
    </source>
</evidence>
<reference evidence="3 4" key="1">
    <citation type="submission" date="2019-10" db="EMBL/GenBank/DDBJ databases">
        <authorList>
            <person name="Palmer J.M."/>
        </authorList>
    </citation>
    <scope>NUCLEOTIDE SEQUENCE [LARGE SCALE GENOMIC DNA]</scope>
    <source>
        <strain evidence="3 4">TWF694</strain>
    </source>
</reference>
<feature type="compositionally biased region" description="Polar residues" evidence="2">
    <location>
        <begin position="205"/>
        <end position="228"/>
    </location>
</feature>
<protein>
    <submittedName>
        <fullName evidence="3">Uncharacterized protein</fullName>
    </submittedName>
</protein>
<feature type="compositionally biased region" description="Polar residues" evidence="2">
    <location>
        <begin position="283"/>
        <end position="295"/>
    </location>
</feature>
<dbReference type="AlphaFoldDB" id="A0AAV9WWA7"/>
<accession>A0AAV9WWA7</accession>
<keyword evidence="1" id="KW-0175">Coiled coil</keyword>
<proteinExistence type="predicted"/>